<dbReference type="SUPFAM" id="SSF52540">
    <property type="entry name" value="P-loop containing nucleoside triphosphate hydrolases"/>
    <property type="match status" value="1"/>
</dbReference>
<dbReference type="Proteomes" id="UP000452235">
    <property type="component" value="Unassembled WGS sequence"/>
</dbReference>
<organism evidence="1 2">
    <name type="scientific">Aspergillus terreus</name>
    <dbReference type="NCBI Taxonomy" id="33178"/>
    <lineage>
        <taxon>Eukaryota</taxon>
        <taxon>Fungi</taxon>
        <taxon>Dikarya</taxon>
        <taxon>Ascomycota</taxon>
        <taxon>Pezizomycotina</taxon>
        <taxon>Eurotiomycetes</taxon>
        <taxon>Eurotiomycetidae</taxon>
        <taxon>Eurotiales</taxon>
        <taxon>Aspergillaceae</taxon>
        <taxon>Aspergillus</taxon>
        <taxon>Aspergillus subgen. Circumdati</taxon>
    </lineage>
</organism>
<evidence type="ECO:0000313" key="2">
    <source>
        <dbReference type="Proteomes" id="UP000452235"/>
    </source>
</evidence>
<evidence type="ECO:0000313" key="1">
    <source>
        <dbReference type="EMBL" id="GFF17643.1"/>
    </source>
</evidence>
<proteinExistence type="predicted"/>
<dbReference type="EMBL" id="BLJY01000007">
    <property type="protein sequence ID" value="GFF17643.1"/>
    <property type="molecule type" value="Genomic_DNA"/>
</dbReference>
<accession>A0A5M3Z4H2</accession>
<reference evidence="1 2" key="1">
    <citation type="submission" date="2020-01" db="EMBL/GenBank/DDBJ databases">
        <title>Aspergillus terreus IFO 6365 whole genome shotgun sequence.</title>
        <authorList>
            <person name="Kanamasa S."/>
            <person name="Takahashi H."/>
        </authorList>
    </citation>
    <scope>NUCLEOTIDE SEQUENCE [LARGE SCALE GENOMIC DNA]</scope>
    <source>
        <strain evidence="1 2">IFO 6365</strain>
    </source>
</reference>
<keyword evidence="2" id="KW-1185">Reference proteome</keyword>
<dbReference type="VEuPathDB" id="FungiDB:ATEG_05804"/>
<dbReference type="AlphaFoldDB" id="A0A5M3Z4H2"/>
<protein>
    <submittedName>
        <fullName evidence="1">Uncharacterized protein</fullName>
    </submittedName>
</protein>
<sequence>MSEQGDNTQSFDEPRASRVILPEYTNVKLTMGIPQKSGPPNEWKPRDRLSKLINEEEATVMHEGSVNFEINEAPVKRQVNALVKVQSNENGTLLYGIDHSVVNAALARLLRLRNWNAQQKAGFRSLRCTKGGCAILEGFLGCGKTSVLAATAIFLYNCGFNVLLVGASAQFGELTASDPIQYVRIRGEVEKRARTSANPLEPSAVEEASLEHEKRIALIGLLQALKLSLSRRAEGSPEYSLLTHVMRKCIEPATNGGVDWRSTNYTQAFGRIRWIG</sequence>
<dbReference type="OrthoDB" id="4483681at2759"/>
<name>A0A5M3Z4H2_ASPTE</name>
<dbReference type="InterPro" id="IPR027417">
    <property type="entry name" value="P-loop_NTPase"/>
</dbReference>
<comment type="caution">
    <text evidence="1">The sequence shown here is derived from an EMBL/GenBank/DDBJ whole genome shotgun (WGS) entry which is preliminary data.</text>
</comment>
<gene>
    <name evidence="1" type="ORF">ATEIFO6365_0007019200</name>
</gene>